<evidence type="ECO:0000259" key="4">
    <source>
        <dbReference type="Pfam" id="PF01878"/>
    </source>
</evidence>
<dbReference type="InterPro" id="IPR047197">
    <property type="entry name" value="THYN1-like_EVE"/>
</dbReference>
<evidence type="ECO:0000256" key="1">
    <source>
        <dbReference type="ARBA" id="ARBA00004123"/>
    </source>
</evidence>
<sequence>MPKRKQDTTSDTNKKKVKTTCNKSDEEDDENERYWLIKAEPHTRMENGVDVKFSIHDLEKKKVEHWDGVRNYEARNILRDKMKVGDLCLFYHSNCKEPGIAGLAKVVKEGYPDFTAWDPRSPYFDPKSDKDKPKWFMVDVEFVKVLPRFISLKEVQFYKDEDALKGMKLLTRGRLSVQPVKKSAFEFILNLSEKDNETF</sequence>
<dbReference type="EMBL" id="JADGJW010000122">
    <property type="protein sequence ID" value="KAJ3223642.1"/>
    <property type="molecule type" value="Genomic_DNA"/>
</dbReference>
<dbReference type="Pfam" id="PF01878">
    <property type="entry name" value="EVE"/>
    <property type="match status" value="1"/>
</dbReference>
<dbReference type="PANTHER" id="PTHR14087:SF7">
    <property type="entry name" value="THYMOCYTE NUCLEAR PROTEIN 1"/>
    <property type="match status" value="1"/>
</dbReference>
<feature type="domain" description="EVE" evidence="4">
    <location>
        <begin position="33"/>
        <end position="191"/>
    </location>
</feature>
<keyword evidence="2" id="KW-0539">Nucleus</keyword>
<dbReference type="InterPro" id="IPR052181">
    <property type="entry name" value="5hmC_binding"/>
</dbReference>
<reference evidence="5" key="1">
    <citation type="submission" date="2020-05" db="EMBL/GenBank/DDBJ databases">
        <title>Phylogenomic resolution of chytrid fungi.</title>
        <authorList>
            <person name="Stajich J.E."/>
            <person name="Amses K."/>
            <person name="Simmons R."/>
            <person name="Seto K."/>
            <person name="Myers J."/>
            <person name="Bonds A."/>
            <person name="Quandt C.A."/>
            <person name="Barry K."/>
            <person name="Liu P."/>
            <person name="Grigoriev I."/>
            <person name="Longcore J.E."/>
            <person name="James T.Y."/>
        </authorList>
    </citation>
    <scope>NUCLEOTIDE SEQUENCE</scope>
    <source>
        <strain evidence="5">JEL0476</strain>
    </source>
</reference>
<evidence type="ECO:0000313" key="6">
    <source>
        <dbReference type="Proteomes" id="UP001211065"/>
    </source>
</evidence>
<feature type="region of interest" description="Disordered" evidence="3">
    <location>
        <begin position="1"/>
        <end position="29"/>
    </location>
</feature>
<dbReference type="SUPFAM" id="SSF88697">
    <property type="entry name" value="PUA domain-like"/>
    <property type="match status" value="1"/>
</dbReference>
<organism evidence="5 6">
    <name type="scientific">Clydaea vesicula</name>
    <dbReference type="NCBI Taxonomy" id="447962"/>
    <lineage>
        <taxon>Eukaryota</taxon>
        <taxon>Fungi</taxon>
        <taxon>Fungi incertae sedis</taxon>
        <taxon>Chytridiomycota</taxon>
        <taxon>Chytridiomycota incertae sedis</taxon>
        <taxon>Chytridiomycetes</taxon>
        <taxon>Lobulomycetales</taxon>
        <taxon>Lobulomycetaceae</taxon>
        <taxon>Clydaea</taxon>
    </lineage>
</organism>
<dbReference type="Proteomes" id="UP001211065">
    <property type="component" value="Unassembled WGS sequence"/>
</dbReference>
<accession>A0AAD5XXA7</accession>
<dbReference type="InterPro" id="IPR002740">
    <property type="entry name" value="EVE_domain"/>
</dbReference>
<evidence type="ECO:0000313" key="5">
    <source>
        <dbReference type="EMBL" id="KAJ3223642.1"/>
    </source>
</evidence>
<proteinExistence type="predicted"/>
<evidence type="ECO:0000256" key="3">
    <source>
        <dbReference type="SAM" id="MobiDB-lite"/>
    </source>
</evidence>
<dbReference type="AlphaFoldDB" id="A0AAD5XXA7"/>
<evidence type="ECO:0000256" key="2">
    <source>
        <dbReference type="ARBA" id="ARBA00023242"/>
    </source>
</evidence>
<feature type="compositionally biased region" description="Basic and acidic residues" evidence="3">
    <location>
        <begin position="1"/>
        <end position="14"/>
    </location>
</feature>
<dbReference type="FunFam" id="3.10.590.10:FF:000006">
    <property type="entry name" value="Chromosome 7, whole genome shotgun sequence"/>
    <property type="match status" value="1"/>
</dbReference>
<dbReference type="GO" id="GO:0005634">
    <property type="term" value="C:nucleus"/>
    <property type="evidence" value="ECO:0007669"/>
    <property type="project" value="UniProtKB-SubCell"/>
</dbReference>
<comment type="caution">
    <text evidence="5">The sequence shown here is derived from an EMBL/GenBank/DDBJ whole genome shotgun (WGS) entry which is preliminary data.</text>
</comment>
<dbReference type="InterPro" id="IPR015947">
    <property type="entry name" value="PUA-like_sf"/>
</dbReference>
<gene>
    <name evidence="5" type="primary">THYN1</name>
    <name evidence="5" type="ORF">HK099_000880</name>
</gene>
<keyword evidence="6" id="KW-1185">Reference proteome</keyword>
<dbReference type="PANTHER" id="PTHR14087">
    <property type="entry name" value="THYMOCYTE NUCLEAR PROTEIN 1"/>
    <property type="match status" value="1"/>
</dbReference>
<dbReference type="Gene3D" id="3.10.590.10">
    <property type="entry name" value="ph1033 like domains"/>
    <property type="match status" value="1"/>
</dbReference>
<protein>
    <submittedName>
        <fullName evidence="5">Thymocyte nuclear protein 1</fullName>
    </submittedName>
</protein>
<dbReference type="CDD" id="cd21133">
    <property type="entry name" value="EVE"/>
    <property type="match status" value="1"/>
</dbReference>
<comment type="subcellular location">
    <subcellularLocation>
        <location evidence="1">Nucleus</location>
    </subcellularLocation>
</comment>
<name>A0AAD5XXA7_9FUNG</name>